<dbReference type="GO" id="GO:0000105">
    <property type="term" value="P:L-histidine biosynthetic process"/>
    <property type="evidence" value="ECO:0007669"/>
    <property type="project" value="UniProtKB-UniRule"/>
</dbReference>
<protein>
    <recommendedName>
        <fullName evidence="11">Phosphoribosyl-AMP cyclohydrolase</fullName>
        <shortName evidence="11">PRA-CH</shortName>
        <ecNumber evidence="11">3.5.4.19</ecNumber>
    </recommendedName>
</protein>
<evidence type="ECO:0000256" key="11">
    <source>
        <dbReference type="HAMAP-Rule" id="MF_01021"/>
    </source>
</evidence>
<evidence type="ECO:0000313" key="13">
    <source>
        <dbReference type="EMBL" id="GGI65546.1"/>
    </source>
</evidence>
<evidence type="ECO:0000256" key="10">
    <source>
        <dbReference type="ARBA" id="ARBA00023102"/>
    </source>
</evidence>
<comment type="function">
    <text evidence="11">Catalyzes the hydrolysis of the adenine ring of phosphoribosyl-AMP.</text>
</comment>
<keyword evidence="8 11" id="KW-0028">Amino-acid biosynthesis</keyword>
<comment type="pathway">
    <text evidence="3 11">Amino-acid biosynthesis; L-histidine biosynthesis; L-histidine from 5-phospho-alpha-D-ribose 1-diphosphate: step 3/9.</text>
</comment>
<evidence type="ECO:0000313" key="14">
    <source>
        <dbReference type="Proteomes" id="UP000622610"/>
    </source>
</evidence>
<evidence type="ECO:0000256" key="4">
    <source>
        <dbReference type="ARBA" id="ARBA00005204"/>
    </source>
</evidence>
<keyword evidence="14" id="KW-1185">Reference proteome</keyword>
<evidence type="ECO:0000256" key="7">
    <source>
        <dbReference type="ARBA" id="ARBA00022490"/>
    </source>
</evidence>
<comment type="caution">
    <text evidence="13">The sequence shown here is derived from an EMBL/GenBank/DDBJ whole genome shotgun (WGS) entry which is preliminary data.</text>
</comment>
<dbReference type="InterPro" id="IPR038019">
    <property type="entry name" value="PRib_AMP_CycHydrolase_sf"/>
</dbReference>
<keyword evidence="7 11" id="KW-0963">Cytoplasm</keyword>
<dbReference type="AlphaFoldDB" id="A0A917JGZ3"/>
<evidence type="ECO:0000256" key="3">
    <source>
        <dbReference type="ARBA" id="ARBA00005169"/>
    </source>
</evidence>
<sequence>MTQPDFSKGLIPAIITDHETKEVLMLAYMNQESYQKTLETNQTWFYSRSREALWHKGATSGHFQQVKSIVLDCDFDTLLIAVEQIGAACHTGAKTCFFNKVKEVKSDG</sequence>
<dbReference type="FunFam" id="3.10.20.810:FF:000001">
    <property type="entry name" value="Histidine biosynthesis bifunctional protein HisIE"/>
    <property type="match status" value="1"/>
</dbReference>
<evidence type="ECO:0000256" key="8">
    <source>
        <dbReference type="ARBA" id="ARBA00022605"/>
    </source>
</evidence>
<organism evidence="13 14">
    <name type="scientific">Enterococcus alcedinis</name>
    <dbReference type="NCBI Taxonomy" id="1274384"/>
    <lineage>
        <taxon>Bacteria</taxon>
        <taxon>Bacillati</taxon>
        <taxon>Bacillota</taxon>
        <taxon>Bacilli</taxon>
        <taxon>Lactobacillales</taxon>
        <taxon>Enterococcaceae</taxon>
        <taxon>Enterococcus</taxon>
    </lineage>
</organism>
<keyword evidence="11" id="KW-0460">Magnesium</keyword>
<accession>A0A917JGZ3</accession>
<evidence type="ECO:0000256" key="5">
    <source>
        <dbReference type="ARBA" id="ARBA00007731"/>
    </source>
</evidence>
<feature type="binding site" evidence="11">
    <location>
        <position position="76"/>
    </location>
    <ligand>
        <name>Mg(2+)</name>
        <dbReference type="ChEBI" id="CHEBI:18420"/>
    </ligand>
</feature>
<comment type="similarity">
    <text evidence="6">In the N-terminal section; belongs to the PRA-CH family.</text>
</comment>
<dbReference type="RefSeq" id="WP_188367383.1">
    <property type="nucleotide sequence ID" value="NZ_BMDT01000004.1"/>
</dbReference>
<dbReference type="NCBIfam" id="NF000768">
    <property type="entry name" value="PRK00051.1"/>
    <property type="match status" value="1"/>
</dbReference>
<keyword evidence="11" id="KW-0862">Zinc</keyword>
<dbReference type="EMBL" id="BMDT01000004">
    <property type="protein sequence ID" value="GGI65546.1"/>
    <property type="molecule type" value="Genomic_DNA"/>
</dbReference>
<dbReference type="PANTHER" id="PTHR42945:SF1">
    <property type="entry name" value="HISTIDINE BIOSYNTHESIS BIFUNCTIONAL PROTEIN HIS7"/>
    <property type="match status" value="1"/>
</dbReference>
<comment type="similarity">
    <text evidence="5">In the C-terminal section; belongs to the PRA-PH family.</text>
</comment>
<dbReference type="HAMAP" id="MF_01021">
    <property type="entry name" value="HisI"/>
    <property type="match status" value="1"/>
</dbReference>
<feature type="binding site" evidence="11">
    <location>
        <position position="72"/>
    </location>
    <ligand>
        <name>Mg(2+)</name>
        <dbReference type="ChEBI" id="CHEBI:18420"/>
    </ligand>
</feature>
<evidence type="ECO:0000256" key="1">
    <source>
        <dbReference type="ARBA" id="ARBA00000024"/>
    </source>
</evidence>
<comment type="cofactor">
    <cofactor evidence="11">
        <name>Mg(2+)</name>
        <dbReference type="ChEBI" id="CHEBI:18420"/>
    </cofactor>
    <text evidence="11">Binds 1 Mg(2+) ion per subunit.</text>
</comment>
<evidence type="ECO:0000259" key="12">
    <source>
        <dbReference type="Pfam" id="PF01502"/>
    </source>
</evidence>
<dbReference type="EC" id="3.5.4.19" evidence="11"/>
<comment type="catalytic activity">
    <reaction evidence="2">
        <text>1-(5-phospho-beta-D-ribosyl)-ATP + H2O = 1-(5-phospho-beta-D-ribosyl)-5'-AMP + diphosphate + H(+)</text>
        <dbReference type="Rhea" id="RHEA:22828"/>
        <dbReference type="ChEBI" id="CHEBI:15377"/>
        <dbReference type="ChEBI" id="CHEBI:15378"/>
        <dbReference type="ChEBI" id="CHEBI:33019"/>
        <dbReference type="ChEBI" id="CHEBI:59457"/>
        <dbReference type="ChEBI" id="CHEBI:73183"/>
        <dbReference type="EC" id="3.6.1.31"/>
    </reaction>
</comment>
<dbReference type="GO" id="GO:0000287">
    <property type="term" value="F:magnesium ion binding"/>
    <property type="evidence" value="ECO:0007669"/>
    <property type="project" value="UniProtKB-UniRule"/>
</dbReference>
<dbReference type="Pfam" id="PF01502">
    <property type="entry name" value="PRA-CH"/>
    <property type="match status" value="1"/>
</dbReference>
<comment type="cofactor">
    <cofactor evidence="11">
        <name>Zn(2+)</name>
        <dbReference type="ChEBI" id="CHEBI:29105"/>
    </cofactor>
    <text evidence="11">Binds 1 zinc ion per subunit.</text>
</comment>
<reference evidence="13" key="1">
    <citation type="journal article" date="2014" name="Int. J. Syst. Evol. Microbiol.">
        <title>Complete genome sequence of Corynebacterium casei LMG S-19264T (=DSM 44701T), isolated from a smear-ripened cheese.</title>
        <authorList>
            <consortium name="US DOE Joint Genome Institute (JGI-PGF)"/>
            <person name="Walter F."/>
            <person name="Albersmeier A."/>
            <person name="Kalinowski J."/>
            <person name="Ruckert C."/>
        </authorList>
    </citation>
    <scope>NUCLEOTIDE SEQUENCE</scope>
    <source>
        <strain evidence="13">CCM 8433</strain>
    </source>
</reference>
<dbReference type="Proteomes" id="UP000622610">
    <property type="component" value="Unassembled WGS sequence"/>
</dbReference>
<dbReference type="InterPro" id="IPR026660">
    <property type="entry name" value="PRA-CH"/>
</dbReference>
<name>A0A917JGZ3_9ENTE</name>
<keyword evidence="9 11" id="KW-0378">Hydrolase</keyword>
<comment type="pathway">
    <text evidence="4">Amino-acid biosynthesis; L-histidine biosynthesis; L-histidine from 5-phospho-alpha-D-ribose 1-diphosphate: step 2/9.</text>
</comment>
<dbReference type="PANTHER" id="PTHR42945">
    <property type="entry name" value="HISTIDINE BIOSYNTHESIS BIFUNCTIONAL PROTEIN"/>
    <property type="match status" value="1"/>
</dbReference>
<dbReference type="Gene3D" id="3.10.20.810">
    <property type="entry name" value="Phosphoribosyl-AMP cyclohydrolase"/>
    <property type="match status" value="1"/>
</dbReference>
<reference evidence="13" key="2">
    <citation type="submission" date="2020-09" db="EMBL/GenBank/DDBJ databases">
        <authorList>
            <person name="Sun Q."/>
            <person name="Sedlacek I."/>
        </authorList>
    </citation>
    <scope>NUCLEOTIDE SEQUENCE</scope>
    <source>
        <strain evidence="13">CCM 8433</strain>
    </source>
</reference>
<gene>
    <name evidence="11 13" type="primary">hisI</name>
    <name evidence="13" type="ORF">GCM10011482_12000</name>
</gene>
<dbReference type="GO" id="GO:0005737">
    <property type="term" value="C:cytoplasm"/>
    <property type="evidence" value="ECO:0007669"/>
    <property type="project" value="UniProtKB-SubCell"/>
</dbReference>
<evidence type="ECO:0000256" key="9">
    <source>
        <dbReference type="ARBA" id="ARBA00022801"/>
    </source>
</evidence>
<feature type="binding site" evidence="11">
    <location>
        <position position="96"/>
    </location>
    <ligand>
        <name>Zn(2+)</name>
        <dbReference type="ChEBI" id="CHEBI:29105"/>
        <note>ligand shared between dimeric partners</note>
    </ligand>
</feature>
<keyword evidence="10 11" id="KW-0368">Histidine biosynthesis</keyword>
<feature type="domain" description="Phosphoribosyl-AMP cyclohydrolase" evidence="12">
    <location>
        <begin position="25"/>
        <end position="98"/>
    </location>
</feature>
<feature type="binding site" evidence="11">
    <location>
        <position position="73"/>
    </location>
    <ligand>
        <name>Zn(2+)</name>
        <dbReference type="ChEBI" id="CHEBI:29105"/>
        <note>ligand shared between dimeric partners</note>
    </ligand>
</feature>
<dbReference type="GO" id="GO:0004636">
    <property type="term" value="F:phosphoribosyl-ATP diphosphatase activity"/>
    <property type="evidence" value="ECO:0007669"/>
    <property type="project" value="UniProtKB-EC"/>
</dbReference>
<feature type="binding site" evidence="11">
    <location>
        <position position="74"/>
    </location>
    <ligand>
        <name>Mg(2+)</name>
        <dbReference type="ChEBI" id="CHEBI:18420"/>
    </ligand>
</feature>
<evidence type="ECO:0000256" key="6">
    <source>
        <dbReference type="ARBA" id="ARBA00008299"/>
    </source>
</evidence>
<dbReference type="GO" id="GO:0004635">
    <property type="term" value="F:phosphoribosyl-AMP cyclohydrolase activity"/>
    <property type="evidence" value="ECO:0007669"/>
    <property type="project" value="UniProtKB-UniRule"/>
</dbReference>
<feature type="binding site" evidence="11">
    <location>
        <position position="89"/>
    </location>
    <ligand>
        <name>Zn(2+)</name>
        <dbReference type="ChEBI" id="CHEBI:29105"/>
        <note>ligand shared between dimeric partners</note>
    </ligand>
</feature>
<comment type="similarity">
    <text evidence="11">Belongs to the PRA-CH family.</text>
</comment>
<dbReference type="GO" id="GO:0008270">
    <property type="term" value="F:zinc ion binding"/>
    <property type="evidence" value="ECO:0007669"/>
    <property type="project" value="UniProtKB-UniRule"/>
</dbReference>
<comment type="subunit">
    <text evidence="11">Homodimer.</text>
</comment>
<comment type="catalytic activity">
    <reaction evidence="1 11">
        <text>1-(5-phospho-beta-D-ribosyl)-5'-AMP + H2O = 1-(5-phospho-beta-D-ribosyl)-5-[(5-phospho-beta-D-ribosylamino)methylideneamino]imidazole-4-carboxamide</text>
        <dbReference type="Rhea" id="RHEA:20049"/>
        <dbReference type="ChEBI" id="CHEBI:15377"/>
        <dbReference type="ChEBI" id="CHEBI:58435"/>
        <dbReference type="ChEBI" id="CHEBI:59457"/>
        <dbReference type="EC" id="3.5.4.19"/>
    </reaction>
</comment>
<dbReference type="InterPro" id="IPR002496">
    <property type="entry name" value="PRib_AMP_CycHydrolase_dom"/>
</dbReference>
<evidence type="ECO:0000256" key="2">
    <source>
        <dbReference type="ARBA" id="ARBA00001460"/>
    </source>
</evidence>
<keyword evidence="11" id="KW-0479">Metal-binding</keyword>
<dbReference type="SUPFAM" id="SSF141734">
    <property type="entry name" value="HisI-like"/>
    <property type="match status" value="1"/>
</dbReference>
<comment type="subcellular location">
    <subcellularLocation>
        <location evidence="11">Cytoplasm</location>
    </subcellularLocation>
</comment>
<proteinExistence type="inferred from homology"/>